<keyword evidence="1" id="KW-0472">Membrane</keyword>
<protein>
    <recommendedName>
        <fullName evidence="4">DUF4199 domain-containing protein</fullName>
    </recommendedName>
</protein>
<feature type="transmembrane region" description="Helical" evidence="1">
    <location>
        <begin position="149"/>
        <end position="168"/>
    </location>
</feature>
<dbReference type="Pfam" id="PF13858">
    <property type="entry name" value="DUF4199"/>
    <property type="match status" value="1"/>
</dbReference>
<dbReference type="RefSeq" id="WP_013187986.1">
    <property type="nucleotide sequence ID" value="NC_014230.1"/>
</dbReference>
<dbReference type="GeneID" id="89453973"/>
<dbReference type="HOGENOM" id="CLU_125439_0_0_10"/>
<feature type="transmembrane region" description="Helical" evidence="1">
    <location>
        <begin position="76"/>
        <end position="98"/>
    </location>
</feature>
<evidence type="ECO:0000256" key="1">
    <source>
        <dbReference type="SAM" id="Phobius"/>
    </source>
</evidence>
<proteinExistence type="predicted"/>
<name>A3U9W9_CROAH</name>
<dbReference type="OrthoDB" id="660361at2"/>
<keyword evidence="3" id="KW-1185">Reference proteome</keyword>
<dbReference type="Proteomes" id="UP000002297">
    <property type="component" value="Chromosome"/>
</dbReference>
<evidence type="ECO:0008006" key="4">
    <source>
        <dbReference type="Google" id="ProtNLM"/>
    </source>
</evidence>
<keyword evidence="1" id="KW-1133">Transmembrane helix</keyword>
<dbReference type="eggNOG" id="ENOG5030DDE">
    <property type="taxonomic scope" value="Bacteria"/>
</dbReference>
<organism evidence="2 3">
    <name type="scientific">Croceibacter atlanticus (strain ATCC BAA-628 / JCM 21780 / CIP 108009 / IAM 15332 / KCTC 12090 / HTCC2559)</name>
    <dbReference type="NCBI Taxonomy" id="216432"/>
    <lineage>
        <taxon>Bacteria</taxon>
        <taxon>Pseudomonadati</taxon>
        <taxon>Bacteroidota</taxon>
        <taxon>Flavobacteriia</taxon>
        <taxon>Flavobacteriales</taxon>
        <taxon>Flavobacteriaceae</taxon>
        <taxon>Croceibacter</taxon>
    </lineage>
</organism>
<accession>A3U9W9</accession>
<feature type="transmembrane region" description="Helical" evidence="1">
    <location>
        <begin position="37"/>
        <end position="56"/>
    </location>
</feature>
<gene>
    <name evidence="2" type="ordered locus">CA2559_11233</name>
</gene>
<reference evidence="2 3" key="1">
    <citation type="journal article" date="2010" name="J. Bacteriol.">
        <title>The complete genome sequence of Croceibacter atlanticus HTCC2559T.</title>
        <authorList>
            <person name="Oh H.M."/>
            <person name="Kang I."/>
            <person name="Ferriera S."/>
            <person name="Giovannoni S.J."/>
            <person name="Cho J.C."/>
        </authorList>
    </citation>
    <scope>NUCLEOTIDE SEQUENCE [LARGE SCALE GENOMIC DNA]</scope>
    <source>
        <strain evidence="3">ATCC BAA-628 / HTCC2559 / KCTC 12090</strain>
    </source>
</reference>
<evidence type="ECO:0000313" key="3">
    <source>
        <dbReference type="Proteomes" id="UP000002297"/>
    </source>
</evidence>
<evidence type="ECO:0000313" key="2">
    <source>
        <dbReference type="EMBL" id="EAP86605.1"/>
    </source>
</evidence>
<feature type="transmembrane region" description="Helical" evidence="1">
    <location>
        <begin position="12"/>
        <end position="31"/>
    </location>
</feature>
<keyword evidence="1" id="KW-0812">Transmembrane</keyword>
<dbReference type="EMBL" id="CP002046">
    <property type="protein sequence ID" value="EAP86605.1"/>
    <property type="molecule type" value="Genomic_DNA"/>
</dbReference>
<dbReference type="STRING" id="216432.CA2559_11233"/>
<dbReference type="AlphaFoldDB" id="A3U9W9"/>
<dbReference type="KEGG" id="cat:CA2559_11233"/>
<dbReference type="InterPro" id="IPR025250">
    <property type="entry name" value="DUF4199"/>
</dbReference>
<sequence>MENAYRKSATSYGITLGVILSLLTVIGYAVYLDLFTAWWFGILNILLIIVFGILSAKKTKQLIEGYTTFKQAFTGYFITIALGTFISTVVSLLIFNVIDTDAAQILNEKIIENSEAMMQKFGAPQSEIDKAIVAMEEDNQFSMMNYIKGWFGFLVFYAVVGLIVALIFREKDPTKV</sequence>